<dbReference type="InterPro" id="IPR035965">
    <property type="entry name" value="PAS-like_dom_sf"/>
</dbReference>
<dbReference type="PROSITE" id="PS50111">
    <property type="entry name" value="CHEMOTAXIS_TRANSDUC_2"/>
    <property type="match status" value="1"/>
</dbReference>
<accession>A0AAU7NPP7</accession>
<feature type="domain" description="Methyl-accepting transducer" evidence="8">
    <location>
        <begin position="486"/>
        <end position="715"/>
    </location>
</feature>
<dbReference type="CDD" id="cd00130">
    <property type="entry name" value="PAS"/>
    <property type="match status" value="1"/>
</dbReference>
<protein>
    <submittedName>
        <fullName evidence="10">Methyl-accepting chemotaxis protein</fullName>
    </submittedName>
</protein>
<organism evidence="10 11">
    <name type="scientific">Methylomarinum roseum</name>
    <dbReference type="NCBI Taxonomy" id="3067653"/>
    <lineage>
        <taxon>Bacteria</taxon>
        <taxon>Pseudomonadati</taxon>
        <taxon>Pseudomonadota</taxon>
        <taxon>Gammaproteobacteria</taxon>
        <taxon>Methylococcales</taxon>
        <taxon>Methylococcaceae</taxon>
        <taxon>Methylomarinum</taxon>
    </lineage>
</organism>
<keyword evidence="7" id="KW-1133">Transmembrane helix</keyword>
<dbReference type="EMBL" id="CP157743">
    <property type="protein sequence ID" value="XBS18939.1"/>
    <property type="molecule type" value="Genomic_DNA"/>
</dbReference>
<evidence type="ECO:0000313" key="11">
    <source>
        <dbReference type="Proteomes" id="UP001225378"/>
    </source>
</evidence>
<evidence type="ECO:0000256" key="3">
    <source>
        <dbReference type="ARBA" id="ARBA00023224"/>
    </source>
</evidence>
<dbReference type="Gene3D" id="3.30.450.20">
    <property type="entry name" value="PAS domain"/>
    <property type="match status" value="2"/>
</dbReference>
<evidence type="ECO:0000259" key="8">
    <source>
        <dbReference type="PROSITE" id="PS50111"/>
    </source>
</evidence>
<evidence type="ECO:0000256" key="7">
    <source>
        <dbReference type="SAM" id="Phobius"/>
    </source>
</evidence>
<dbReference type="Pfam" id="PF18947">
    <property type="entry name" value="HAMP_2"/>
    <property type="match status" value="1"/>
</dbReference>
<proteinExistence type="inferred from homology"/>
<dbReference type="InterPro" id="IPR003660">
    <property type="entry name" value="HAMP_dom"/>
</dbReference>
<keyword evidence="11" id="KW-1185">Reference proteome</keyword>
<comment type="subcellular location">
    <subcellularLocation>
        <location evidence="1">Membrane</location>
    </subcellularLocation>
</comment>
<feature type="region of interest" description="Disordered" evidence="6">
    <location>
        <begin position="737"/>
        <end position="783"/>
    </location>
</feature>
<dbReference type="GO" id="GO:0007165">
    <property type="term" value="P:signal transduction"/>
    <property type="evidence" value="ECO:0007669"/>
    <property type="project" value="UniProtKB-KW"/>
</dbReference>
<dbReference type="KEGG" id="mech:Q9L42_011180"/>
<evidence type="ECO:0000256" key="5">
    <source>
        <dbReference type="PROSITE-ProRule" id="PRU00284"/>
    </source>
</evidence>
<dbReference type="Gene3D" id="6.10.340.10">
    <property type="match status" value="1"/>
</dbReference>
<dbReference type="SUPFAM" id="SSF58104">
    <property type="entry name" value="Methyl-accepting chemotaxis protein (MCP) signaling domain"/>
    <property type="match status" value="1"/>
</dbReference>
<keyword evidence="7" id="KW-0472">Membrane</keyword>
<dbReference type="PRINTS" id="PR00260">
    <property type="entry name" value="CHEMTRNSDUCR"/>
</dbReference>
<dbReference type="GO" id="GO:0006935">
    <property type="term" value="P:chemotaxis"/>
    <property type="evidence" value="ECO:0007669"/>
    <property type="project" value="InterPro"/>
</dbReference>
<evidence type="ECO:0000256" key="4">
    <source>
        <dbReference type="ARBA" id="ARBA00029447"/>
    </source>
</evidence>
<dbReference type="InterPro" id="IPR004089">
    <property type="entry name" value="MCPsignal_dom"/>
</dbReference>
<dbReference type="RefSeq" id="WP_305908324.1">
    <property type="nucleotide sequence ID" value="NZ_CP157743.1"/>
</dbReference>
<dbReference type="InterPro" id="IPR000014">
    <property type="entry name" value="PAS"/>
</dbReference>
<evidence type="ECO:0000256" key="2">
    <source>
        <dbReference type="ARBA" id="ARBA00022481"/>
    </source>
</evidence>
<dbReference type="FunFam" id="3.30.450.20:FF:000075">
    <property type="entry name" value="Methyl-accepting chemotaxis protein"/>
    <property type="match status" value="1"/>
</dbReference>
<dbReference type="Gene3D" id="1.10.287.950">
    <property type="entry name" value="Methyl-accepting chemotaxis protein"/>
    <property type="match status" value="1"/>
</dbReference>
<evidence type="ECO:0000256" key="1">
    <source>
        <dbReference type="ARBA" id="ARBA00004370"/>
    </source>
</evidence>
<evidence type="ECO:0000313" key="10">
    <source>
        <dbReference type="EMBL" id="XBS18939.1"/>
    </source>
</evidence>
<dbReference type="PROSITE" id="PS50112">
    <property type="entry name" value="PAS"/>
    <property type="match status" value="1"/>
</dbReference>
<dbReference type="PANTHER" id="PTHR43531">
    <property type="entry name" value="PROTEIN ICFG"/>
    <property type="match status" value="1"/>
</dbReference>
<gene>
    <name evidence="10" type="ORF">Q9L42_011180</name>
</gene>
<feature type="transmembrane region" description="Helical" evidence="7">
    <location>
        <begin position="186"/>
        <end position="206"/>
    </location>
</feature>
<feature type="domain" description="PAS" evidence="9">
    <location>
        <begin position="21"/>
        <end position="76"/>
    </location>
</feature>
<dbReference type="CDD" id="cd11386">
    <property type="entry name" value="MCP_signal"/>
    <property type="match status" value="1"/>
</dbReference>
<dbReference type="Pfam" id="PF08447">
    <property type="entry name" value="PAS_3"/>
    <property type="match status" value="1"/>
</dbReference>
<dbReference type="FunFam" id="1.10.287.950:FF:000001">
    <property type="entry name" value="Methyl-accepting chemotaxis sensory transducer"/>
    <property type="match status" value="1"/>
</dbReference>
<dbReference type="AlphaFoldDB" id="A0AAU7NPP7"/>
<sequence length="783" mass="85793">MRINHPVTDHEVLMKQGTILVTRTNLKGIITYANDAFVEISGFTREELVGSNHNIVRHPDMPPAAFEDLWQCLKAGKAWTAPIKNRTKSGDYYWVEANVTPVYKNGKVQEFLSVRYAPTREQIMRAEELYRRLNANKAQLRPKGVAAVVKNLKEMSIWKKAGLATAGFLAPDLYLLYQLYLQQNWSLLALMTLLTVAAVFVGGAMVKKFVDTLAESSDIFYRLADEQFRNKIELNRNDQIGEFQRALYSMQVKLNSDLAHSKEVGAANLRIKQALDNVGSCVMVANNDLDIIYMNHTVQKMFETAEADIRQQLPNFSAADLMGANIDQFHKNPAHQRDLLGRLDRTFASTLVIGNRHMDIVANPVKNDGNERIGIVVEWVDRTHEVKIEQEIADIVEAVKTGQLNNRIELADKDGFFAKLSEGINELADVIENVFSDVGSTMKSMAGGDLNNKISSEYEGAYLACKNDINATIDKLADIFAQINSSASFINNSSQEIASGNNNLSQRAEQQASSLEETASSMEELTSTVKNNADNAQQANSLANNARELAERGGSVVSSAVSAMQEINESSNKIADIIGVIDEIAFQTNLLALNASVEAARAGEQGRGFSVVATEVRNLAQRSATAAKESKELIQNSVQKVKTGTEFVNETGSALNEIVGGVKKVGDIVAEIAAASAEQSAGIEQVNQAVAQMDEITQQNAALAEQASAASVSMSEQSDQMVELLSFFKIDGVKAESVQSGQSQARTEAGLSKPTKTAEPSQVSYSESKRYSSTLDDDEWEEF</sequence>
<dbReference type="InterPro" id="IPR051310">
    <property type="entry name" value="MCP_chemotaxis"/>
</dbReference>
<dbReference type="GO" id="GO:0004888">
    <property type="term" value="F:transmembrane signaling receptor activity"/>
    <property type="evidence" value="ECO:0007669"/>
    <property type="project" value="InterPro"/>
</dbReference>
<keyword evidence="3 5" id="KW-0807">Transducer</keyword>
<evidence type="ECO:0000256" key="6">
    <source>
        <dbReference type="SAM" id="MobiDB-lite"/>
    </source>
</evidence>
<dbReference type="SUPFAM" id="SSF55785">
    <property type="entry name" value="PYP-like sensor domain (PAS domain)"/>
    <property type="match status" value="1"/>
</dbReference>
<dbReference type="GO" id="GO:0005886">
    <property type="term" value="C:plasma membrane"/>
    <property type="evidence" value="ECO:0007669"/>
    <property type="project" value="TreeGrafter"/>
</dbReference>
<feature type="compositionally biased region" description="Polar residues" evidence="6">
    <location>
        <begin position="754"/>
        <end position="774"/>
    </location>
</feature>
<dbReference type="InterPro" id="IPR013655">
    <property type="entry name" value="PAS_fold_3"/>
</dbReference>
<feature type="compositionally biased region" description="Polar residues" evidence="6">
    <location>
        <begin position="737"/>
        <end position="746"/>
    </location>
</feature>
<keyword evidence="7" id="KW-0812">Transmembrane</keyword>
<reference evidence="10 11" key="1">
    <citation type="journal article" date="2024" name="Microbiology">
        <title>Methylomarinum rosea sp. nov., a novel halophilic methanotrophic bacterium from the hypersaline Lake Elton.</title>
        <authorList>
            <person name="Suleimanov R.Z."/>
            <person name="Oshkin I.Y."/>
            <person name="Danilova O.V."/>
            <person name="Suzina N.E."/>
            <person name="Dedysh S.N."/>
        </authorList>
    </citation>
    <scope>NUCLEOTIDE SEQUENCE [LARGE SCALE GENOMIC DNA]</scope>
    <source>
        <strain evidence="10 11">Ch1-1</strain>
    </source>
</reference>
<dbReference type="NCBIfam" id="TIGR00229">
    <property type="entry name" value="sensory_box"/>
    <property type="match status" value="1"/>
</dbReference>
<dbReference type="Pfam" id="PF00015">
    <property type="entry name" value="MCPsignal"/>
    <property type="match status" value="1"/>
</dbReference>
<comment type="similarity">
    <text evidence="4">Belongs to the methyl-accepting chemotaxis (MCP) protein family.</text>
</comment>
<dbReference type="Pfam" id="PF13426">
    <property type="entry name" value="PAS_9"/>
    <property type="match status" value="1"/>
</dbReference>
<dbReference type="PANTHER" id="PTHR43531:SF14">
    <property type="entry name" value="METHYL-ACCEPTING CHEMOTAXIS PROTEIN I-RELATED"/>
    <property type="match status" value="1"/>
</dbReference>
<dbReference type="Proteomes" id="UP001225378">
    <property type="component" value="Chromosome"/>
</dbReference>
<evidence type="ECO:0000259" key="9">
    <source>
        <dbReference type="PROSITE" id="PS50112"/>
    </source>
</evidence>
<dbReference type="SMART" id="SM00091">
    <property type="entry name" value="PAS"/>
    <property type="match status" value="2"/>
</dbReference>
<name>A0AAU7NPP7_9GAMM</name>
<dbReference type="InterPro" id="IPR004090">
    <property type="entry name" value="Chemotax_Me-accpt_rcpt"/>
</dbReference>
<dbReference type="SMART" id="SM00283">
    <property type="entry name" value="MA"/>
    <property type="match status" value="1"/>
</dbReference>
<keyword evidence="2" id="KW-0488">Methylation</keyword>